<dbReference type="WBParaSite" id="HPLM_0001287901-mRNA-1">
    <property type="protein sequence ID" value="HPLM_0001287901-mRNA-1"/>
    <property type="gene ID" value="HPLM_0001287901"/>
</dbReference>
<reference evidence="3" key="1">
    <citation type="submission" date="2017-02" db="UniProtKB">
        <authorList>
            <consortium name="WormBaseParasite"/>
        </authorList>
    </citation>
    <scope>IDENTIFICATION</scope>
</reference>
<evidence type="ECO:0000313" key="3">
    <source>
        <dbReference type="WBParaSite" id="HPLM_0001287901-mRNA-1"/>
    </source>
</evidence>
<organism evidence="3">
    <name type="scientific">Haemonchus placei</name>
    <name type="common">Barber's pole worm</name>
    <dbReference type="NCBI Taxonomy" id="6290"/>
    <lineage>
        <taxon>Eukaryota</taxon>
        <taxon>Metazoa</taxon>
        <taxon>Ecdysozoa</taxon>
        <taxon>Nematoda</taxon>
        <taxon>Chromadorea</taxon>
        <taxon>Rhabditida</taxon>
        <taxon>Rhabditina</taxon>
        <taxon>Rhabditomorpha</taxon>
        <taxon>Strongyloidea</taxon>
        <taxon>Trichostrongylidae</taxon>
        <taxon>Haemonchus</taxon>
    </lineage>
</organism>
<gene>
    <name evidence="1" type="ORF">HPLM_LOCUS12871</name>
</gene>
<sequence>MVDVPLNDCVKIQCNVPELHFKVNALVKREYDGAIAILTSVAERMRIITDVDIGAPPGTNVILSRPDVSGGKR</sequence>
<name>A0A0N4WNK9_HAEPC</name>
<dbReference type="EMBL" id="UZAF01018002">
    <property type="protein sequence ID" value="VDO46970.1"/>
    <property type="molecule type" value="Genomic_DNA"/>
</dbReference>
<accession>A0A0N4WNK9</accession>
<reference evidence="1 2" key="2">
    <citation type="submission" date="2018-11" db="EMBL/GenBank/DDBJ databases">
        <authorList>
            <consortium name="Pathogen Informatics"/>
        </authorList>
    </citation>
    <scope>NUCLEOTIDE SEQUENCE [LARGE SCALE GENOMIC DNA]</scope>
    <source>
        <strain evidence="1 2">MHpl1</strain>
    </source>
</reference>
<dbReference type="Proteomes" id="UP000268014">
    <property type="component" value="Unassembled WGS sequence"/>
</dbReference>
<proteinExistence type="predicted"/>
<evidence type="ECO:0000313" key="1">
    <source>
        <dbReference type="EMBL" id="VDO46970.1"/>
    </source>
</evidence>
<evidence type="ECO:0000313" key="2">
    <source>
        <dbReference type="Proteomes" id="UP000268014"/>
    </source>
</evidence>
<dbReference type="AlphaFoldDB" id="A0A0N4WNK9"/>
<protein>
    <submittedName>
        <fullName evidence="3">Molybdopterin molybdenumtransferase MoeA</fullName>
    </submittedName>
</protein>
<keyword evidence="2" id="KW-1185">Reference proteome</keyword>